<dbReference type="PANTHER" id="PTHR22911">
    <property type="entry name" value="ACYL-MALONYL CONDENSING ENZYME-RELATED"/>
    <property type="match status" value="1"/>
</dbReference>
<evidence type="ECO:0000259" key="2">
    <source>
        <dbReference type="Pfam" id="PF00892"/>
    </source>
</evidence>
<dbReference type="SUPFAM" id="SSF103481">
    <property type="entry name" value="Multidrug resistance efflux transporter EmrE"/>
    <property type="match status" value="2"/>
</dbReference>
<feature type="domain" description="EamA" evidence="2">
    <location>
        <begin position="10"/>
        <end position="138"/>
    </location>
</feature>
<keyword evidence="1" id="KW-1133">Transmembrane helix</keyword>
<feature type="transmembrane region" description="Helical" evidence="1">
    <location>
        <begin position="240"/>
        <end position="259"/>
    </location>
</feature>
<feature type="transmembrane region" description="Helical" evidence="1">
    <location>
        <begin position="152"/>
        <end position="171"/>
    </location>
</feature>
<keyword evidence="4" id="KW-1185">Reference proteome</keyword>
<feature type="transmembrane region" description="Helical" evidence="1">
    <location>
        <begin position="38"/>
        <end position="57"/>
    </location>
</feature>
<keyword evidence="1" id="KW-0812">Transmembrane</keyword>
<feature type="transmembrane region" description="Helical" evidence="1">
    <location>
        <begin position="265"/>
        <end position="282"/>
    </location>
</feature>
<dbReference type="Pfam" id="PF00892">
    <property type="entry name" value="EamA"/>
    <property type="match status" value="2"/>
</dbReference>
<feature type="transmembrane region" description="Helical" evidence="1">
    <location>
        <begin position="123"/>
        <end position="140"/>
    </location>
</feature>
<feature type="transmembrane region" description="Helical" evidence="1">
    <location>
        <begin position="210"/>
        <end position="233"/>
    </location>
</feature>
<dbReference type="InterPro" id="IPR037185">
    <property type="entry name" value="EmrE-like"/>
</dbReference>
<dbReference type="RefSeq" id="WP_306885096.1">
    <property type="nucleotide sequence ID" value="NZ_JAUSUL010000002.1"/>
</dbReference>
<proteinExistence type="predicted"/>
<protein>
    <submittedName>
        <fullName evidence="3">S-adenosylmethionine uptake transporter</fullName>
    </submittedName>
</protein>
<name>A0AAE3VNK0_9HYPH</name>
<dbReference type="AlphaFoldDB" id="A0AAE3VNK0"/>
<evidence type="ECO:0000313" key="3">
    <source>
        <dbReference type="EMBL" id="MDQ0315260.1"/>
    </source>
</evidence>
<feature type="transmembrane region" description="Helical" evidence="1">
    <location>
        <begin position="69"/>
        <end position="88"/>
    </location>
</feature>
<feature type="transmembrane region" description="Helical" evidence="1">
    <location>
        <begin position="94"/>
        <end position="116"/>
    </location>
</feature>
<dbReference type="PANTHER" id="PTHR22911:SF103">
    <property type="entry name" value="BLR2811 PROTEIN"/>
    <property type="match status" value="1"/>
</dbReference>
<feature type="domain" description="EamA" evidence="2">
    <location>
        <begin position="152"/>
        <end position="280"/>
    </location>
</feature>
<dbReference type="Proteomes" id="UP001229244">
    <property type="component" value="Unassembled WGS sequence"/>
</dbReference>
<dbReference type="GO" id="GO:0016020">
    <property type="term" value="C:membrane"/>
    <property type="evidence" value="ECO:0007669"/>
    <property type="project" value="InterPro"/>
</dbReference>
<accession>A0AAE3VNK0</accession>
<dbReference type="EMBL" id="JAUSUL010000002">
    <property type="protein sequence ID" value="MDQ0315260.1"/>
    <property type="molecule type" value="Genomic_DNA"/>
</dbReference>
<dbReference type="InterPro" id="IPR000620">
    <property type="entry name" value="EamA_dom"/>
</dbReference>
<comment type="caution">
    <text evidence="3">The sequence shown here is derived from an EMBL/GenBank/DDBJ whole genome shotgun (WGS) entry which is preliminary data.</text>
</comment>
<sequence length="307" mass="31524">MRTETGLAPIALVVLAVALLSAMDAGMKVQTQYLPLMQAVWLRYATASLILIPVFLARPQRLTLRTLRANAVRGAIVAATALSFFYAISVLPLALVVAIAFVAPFFIALLGALLLGEPIEPRVAIGIGVGFLGILVILGGELRIGLTAEQMLGFLAAVAGAFGYALVAVMIRQQSSSDRATTMVLLQTVTAGLILTAPAAVVWAPLDGATLALGVGIGFLGAFGQLAIAAGFARAPAAKLGVIEYTSFIWATLFGLILFAEVPKLETVAGAAIIVAACLTALRPAKVPLTGRATARAPRPGEPGGSG</sequence>
<gene>
    <name evidence="3" type="ORF">J2S73_001717</name>
</gene>
<reference evidence="3" key="1">
    <citation type="submission" date="2023-07" db="EMBL/GenBank/DDBJ databases">
        <title>Genomic Encyclopedia of Type Strains, Phase IV (KMG-IV): sequencing the most valuable type-strain genomes for metagenomic binning, comparative biology and taxonomic classification.</title>
        <authorList>
            <person name="Goeker M."/>
        </authorList>
    </citation>
    <scope>NUCLEOTIDE SEQUENCE</scope>
    <source>
        <strain evidence="3">DSM 21202</strain>
    </source>
</reference>
<organism evidence="3 4">
    <name type="scientific">Amorphus orientalis</name>
    <dbReference type="NCBI Taxonomy" id="649198"/>
    <lineage>
        <taxon>Bacteria</taxon>
        <taxon>Pseudomonadati</taxon>
        <taxon>Pseudomonadota</taxon>
        <taxon>Alphaproteobacteria</taxon>
        <taxon>Hyphomicrobiales</taxon>
        <taxon>Amorphaceae</taxon>
        <taxon>Amorphus</taxon>
    </lineage>
</organism>
<evidence type="ECO:0000256" key="1">
    <source>
        <dbReference type="SAM" id="Phobius"/>
    </source>
</evidence>
<evidence type="ECO:0000313" key="4">
    <source>
        <dbReference type="Proteomes" id="UP001229244"/>
    </source>
</evidence>
<feature type="transmembrane region" description="Helical" evidence="1">
    <location>
        <begin position="183"/>
        <end position="204"/>
    </location>
</feature>
<keyword evidence="1" id="KW-0472">Membrane</keyword>